<dbReference type="InterPro" id="IPR011043">
    <property type="entry name" value="Gal_Oxase/kelch_b-propeller"/>
</dbReference>
<feature type="region of interest" description="Disordered" evidence="1">
    <location>
        <begin position="1"/>
        <end position="50"/>
    </location>
</feature>
<reference evidence="3 4" key="1">
    <citation type="journal article" date="2019" name="Sci. Rep.">
        <title>A high-quality genome of Eragrostis curvula grass provides insights into Poaceae evolution and supports new strategies to enhance forage quality.</title>
        <authorList>
            <person name="Carballo J."/>
            <person name="Santos B.A.C.M."/>
            <person name="Zappacosta D."/>
            <person name="Garbus I."/>
            <person name="Selva J.P."/>
            <person name="Gallo C.A."/>
            <person name="Diaz A."/>
            <person name="Albertini E."/>
            <person name="Caccamo M."/>
            <person name="Echenique V."/>
        </authorList>
    </citation>
    <scope>NUCLEOTIDE SEQUENCE [LARGE SCALE GENOMIC DNA]</scope>
    <source>
        <strain evidence="4">cv. Victoria</strain>
        <tissue evidence="3">Leaf</tissue>
    </source>
</reference>
<accession>A0A5J9T0F1</accession>
<dbReference type="Gramene" id="TVU04725">
    <property type="protein sequence ID" value="TVU04725"/>
    <property type="gene ID" value="EJB05_47856"/>
</dbReference>
<comment type="caution">
    <text evidence="3">The sequence shown here is derived from an EMBL/GenBank/DDBJ whole genome shotgun (WGS) entry which is preliminary data.</text>
</comment>
<evidence type="ECO:0000259" key="2">
    <source>
        <dbReference type="Pfam" id="PF03478"/>
    </source>
</evidence>
<dbReference type="SUPFAM" id="SSF50965">
    <property type="entry name" value="Galactose oxidase, central domain"/>
    <property type="match status" value="1"/>
</dbReference>
<dbReference type="InterPro" id="IPR050942">
    <property type="entry name" value="F-box_BR-signaling"/>
</dbReference>
<dbReference type="SUPFAM" id="SSF81383">
    <property type="entry name" value="F-box domain"/>
    <property type="match status" value="1"/>
</dbReference>
<feature type="region of interest" description="Disordered" evidence="1">
    <location>
        <begin position="122"/>
        <end position="148"/>
    </location>
</feature>
<dbReference type="InterPro" id="IPR005174">
    <property type="entry name" value="KIB1-4_b-propeller"/>
</dbReference>
<feature type="non-terminal residue" evidence="3">
    <location>
        <position position="1"/>
    </location>
</feature>
<keyword evidence="4" id="KW-1185">Reference proteome</keyword>
<evidence type="ECO:0000313" key="4">
    <source>
        <dbReference type="Proteomes" id="UP000324897"/>
    </source>
</evidence>
<dbReference type="InterPro" id="IPR036047">
    <property type="entry name" value="F-box-like_dom_sf"/>
</dbReference>
<organism evidence="3 4">
    <name type="scientific">Eragrostis curvula</name>
    <name type="common">weeping love grass</name>
    <dbReference type="NCBI Taxonomy" id="38414"/>
    <lineage>
        <taxon>Eukaryota</taxon>
        <taxon>Viridiplantae</taxon>
        <taxon>Streptophyta</taxon>
        <taxon>Embryophyta</taxon>
        <taxon>Tracheophyta</taxon>
        <taxon>Spermatophyta</taxon>
        <taxon>Magnoliopsida</taxon>
        <taxon>Liliopsida</taxon>
        <taxon>Poales</taxon>
        <taxon>Poaceae</taxon>
        <taxon>PACMAD clade</taxon>
        <taxon>Chloridoideae</taxon>
        <taxon>Eragrostideae</taxon>
        <taxon>Eragrostidinae</taxon>
        <taxon>Eragrostis</taxon>
    </lineage>
</organism>
<dbReference type="EMBL" id="RWGY01000051">
    <property type="protein sequence ID" value="TVU04725.1"/>
    <property type="molecule type" value="Genomic_DNA"/>
</dbReference>
<dbReference type="AlphaFoldDB" id="A0A5J9T0F1"/>
<evidence type="ECO:0000313" key="3">
    <source>
        <dbReference type="EMBL" id="TVU04725.1"/>
    </source>
</evidence>
<gene>
    <name evidence="3" type="ORF">EJB05_47856</name>
</gene>
<dbReference type="Pfam" id="PF03478">
    <property type="entry name" value="Beta-prop_KIB1-4"/>
    <property type="match status" value="1"/>
</dbReference>
<dbReference type="PANTHER" id="PTHR44259">
    <property type="entry name" value="OS07G0183000 PROTEIN-RELATED"/>
    <property type="match status" value="1"/>
</dbReference>
<evidence type="ECO:0000256" key="1">
    <source>
        <dbReference type="SAM" id="MobiDB-lite"/>
    </source>
</evidence>
<name>A0A5J9T0F1_9POAL</name>
<protein>
    <recommendedName>
        <fullName evidence="2">KIB1-4 beta-propeller domain-containing protein</fullName>
    </recommendedName>
</protein>
<feature type="compositionally biased region" description="Basic residues" evidence="1">
    <location>
        <begin position="1"/>
        <end position="17"/>
    </location>
</feature>
<dbReference type="Proteomes" id="UP000324897">
    <property type="component" value="Unassembled WGS sequence"/>
</dbReference>
<sequence>MAKKTRSRRQRQRRRRRPAAEGDEAMPSTGEEAAATHAVREETEEDDDVSSKVAVVVLPPHLVDGIVWYLGALESARLAVVCKSWAAIVSRRLADPAPHLFAFRSTATHRRGAIVEVRLGGGRDGDAAAPSSSYSGRRGNATGGGVVTPAHRALGRVTRRTECVGATPSGRLVLVNSRRTVLFNPVTGTFRRITKFPGPGYYHHNPIPVVPIPGGGGGGGDSFFLAGWNDVGLWHADGDEWTVRNVGNAAELLRMAVLCGGSVFAVDADGYIFQISLPTLDFTKLNDVLSLLDKYGTALAGAVEKGYLVEAGGAVHFVWPLFTTRRVAKRDIDPDLLDSDDSDSDGNEDDDYFYEDVTYVCGFDVYRLDMAEAKWEKLASLAGDHALFVSRWSSFGARASEKGCVSNCVYFVCDDGDGDTWGAFSLAQRRMLFENAIGNGSYKERLWFYPRAREPGSDEIDRRRD</sequence>
<feature type="domain" description="KIB1-4 beta-propeller" evidence="2">
    <location>
        <begin position="157"/>
        <end position="424"/>
    </location>
</feature>
<proteinExistence type="predicted"/>
<dbReference type="OrthoDB" id="584591at2759"/>